<reference evidence="9 10" key="1">
    <citation type="submission" date="2016-10" db="EMBL/GenBank/DDBJ databases">
        <authorList>
            <person name="de Groot N.N."/>
        </authorList>
    </citation>
    <scope>NUCLEOTIDE SEQUENCE [LARGE SCALE GENOMIC DNA]</scope>
    <source>
        <strain evidence="9 10">DSM 1283</strain>
    </source>
</reference>
<keyword evidence="4" id="KW-0010">Activator</keyword>
<dbReference type="GO" id="GO:0008982">
    <property type="term" value="F:protein-N(PI)-phosphohistidine-sugar phosphotransferase activity"/>
    <property type="evidence" value="ECO:0007669"/>
    <property type="project" value="InterPro"/>
</dbReference>
<dbReference type="Proteomes" id="UP000198806">
    <property type="component" value="Unassembled WGS sequence"/>
</dbReference>
<evidence type="ECO:0000259" key="8">
    <source>
        <dbReference type="PROSITE" id="PS51372"/>
    </source>
</evidence>
<dbReference type="InterPro" id="IPR013011">
    <property type="entry name" value="PTS_EIIB_2"/>
</dbReference>
<dbReference type="Gene3D" id="3.40.930.10">
    <property type="entry name" value="Mannitol-specific EII, Chain A"/>
    <property type="match status" value="1"/>
</dbReference>
<feature type="domain" description="PTS EIIA type-2" evidence="6">
    <location>
        <begin position="499"/>
        <end position="638"/>
    </location>
</feature>
<dbReference type="InterPro" id="IPR016152">
    <property type="entry name" value="PTrfase/Anion_transptr"/>
</dbReference>
<dbReference type="RefSeq" id="WP_091687062.1">
    <property type="nucleotide sequence ID" value="NZ_BAABFM010000069.1"/>
</dbReference>
<dbReference type="GO" id="GO:0006355">
    <property type="term" value="P:regulation of DNA-templated transcription"/>
    <property type="evidence" value="ECO:0007669"/>
    <property type="project" value="InterPro"/>
</dbReference>
<dbReference type="SUPFAM" id="SSF63520">
    <property type="entry name" value="PTS-regulatory domain, PRD"/>
    <property type="match status" value="1"/>
</dbReference>
<name>A0A1I5GEL5_9FIRM</name>
<dbReference type="Pfam" id="PF05043">
    <property type="entry name" value="Mga"/>
    <property type="match status" value="2"/>
</dbReference>
<dbReference type="InterPro" id="IPR036634">
    <property type="entry name" value="PRD_sf"/>
</dbReference>
<keyword evidence="3" id="KW-0805">Transcription regulation</keyword>
<keyword evidence="1" id="KW-0808">Transferase</keyword>
<accession>A0A1I5GEL5</accession>
<evidence type="ECO:0000256" key="1">
    <source>
        <dbReference type="ARBA" id="ARBA00022679"/>
    </source>
</evidence>
<dbReference type="PROSITE" id="PS51099">
    <property type="entry name" value="PTS_EIIB_TYPE_2"/>
    <property type="match status" value="1"/>
</dbReference>
<dbReference type="CDD" id="cd05568">
    <property type="entry name" value="PTS_IIB_bgl_like"/>
    <property type="match status" value="1"/>
</dbReference>
<evidence type="ECO:0000313" key="9">
    <source>
        <dbReference type="EMBL" id="SFO34518.1"/>
    </source>
</evidence>
<dbReference type="InterPro" id="IPR007737">
    <property type="entry name" value="Mga_HTH"/>
</dbReference>
<evidence type="ECO:0000256" key="3">
    <source>
        <dbReference type="ARBA" id="ARBA00023015"/>
    </source>
</evidence>
<dbReference type="OrthoDB" id="3175596at2"/>
<dbReference type="InterPro" id="IPR050661">
    <property type="entry name" value="BglG_antiterminators"/>
</dbReference>
<dbReference type="PANTHER" id="PTHR30185">
    <property type="entry name" value="CRYPTIC BETA-GLUCOSIDE BGL OPERON ANTITERMINATOR"/>
    <property type="match status" value="1"/>
</dbReference>
<keyword evidence="5" id="KW-0804">Transcription</keyword>
<dbReference type="GO" id="GO:0009401">
    <property type="term" value="P:phosphoenolpyruvate-dependent sugar phosphotransferase system"/>
    <property type="evidence" value="ECO:0007669"/>
    <property type="project" value="InterPro"/>
</dbReference>
<dbReference type="InterPro" id="IPR036095">
    <property type="entry name" value="PTS_EIIB-like_sf"/>
</dbReference>
<keyword evidence="2" id="KW-0677">Repeat</keyword>
<dbReference type="STRING" id="1527.SAMN04489757_11928"/>
<dbReference type="AlphaFoldDB" id="A0A1I5GEL5"/>
<dbReference type="InterPro" id="IPR036388">
    <property type="entry name" value="WH-like_DNA-bd_sf"/>
</dbReference>
<dbReference type="PROSITE" id="PS51094">
    <property type="entry name" value="PTS_EIIA_TYPE_2"/>
    <property type="match status" value="1"/>
</dbReference>
<protein>
    <submittedName>
        <fullName evidence="9">Transcriptional antiterminator</fullName>
    </submittedName>
</protein>
<feature type="domain" description="PRD" evidence="8">
    <location>
        <begin position="253"/>
        <end position="361"/>
    </location>
</feature>
<dbReference type="Gene3D" id="3.40.50.2300">
    <property type="match status" value="1"/>
</dbReference>
<dbReference type="Pfam" id="PF00874">
    <property type="entry name" value="PRD"/>
    <property type="match status" value="1"/>
</dbReference>
<evidence type="ECO:0000313" key="10">
    <source>
        <dbReference type="Proteomes" id="UP000198806"/>
    </source>
</evidence>
<dbReference type="EMBL" id="FOWD01000019">
    <property type="protein sequence ID" value="SFO34518.1"/>
    <property type="molecule type" value="Genomic_DNA"/>
</dbReference>
<evidence type="ECO:0000259" key="7">
    <source>
        <dbReference type="PROSITE" id="PS51099"/>
    </source>
</evidence>
<proteinExistence type="predicted"/>
<sequence>MKEREKQILEFIIENRRVKLDQLVKQFDISKRTLYYDIQSINYYIKSAGEIKNINHEFSFIGDYSKLHSTIKIQESKFLNIEYRKNYILYKILNGEKLTIDKLADEMILSRNTIVQTMDEIKKDLKDIQLALAYKRKYEIVGNEYKIRELYLLLMQDDEFLLRNISEEVSNFDEYCSMGLTDYSLGNLTRFAEFICRRINENCTLTTYKYKNDSKKFNYYPFVKYLLPPKVNEDEISYLSAYISTLSSLNSKVDEDLISNYIDKLIQKFEAKTAITLDSKEEFKSNMKRHLLSAYNRIKFKFPISNPSLEEIKFKHESLYKIIKSIIENEKDFPDFIGIREEEIGFIAAYFGGYLRGERDSGARRNKVLVVCPNGLMVSKTLEIQLYKYIPTIDIAGVLSLKELSETNIYYDYIISTVEIPDKENVIVVNPLLTKLDIQLLMSKLINFNYNDLNFDLELIMQVIKKHTKIIDEKRLKDELLKIMYKFEEKEIYQPMLKELVTADRIRKVKRVDNWKEAVKLAAKPLLDDGSIETIYIDNMIESIIEHGPYIVLADRFALPHASSKNGVNKLSMSLLVVEEEVDLLGKPVNIFMVLAATDNNSHIKALASLSEMLYDTSNIDILITGNEESILELINKQD</sequence>
<dbReference type="Gene3D" id="1.10.1790.10">
    <property type="entry name" value="PRD domain"/>
    <property type="match status" value="1"/>
</dbReference>
<feature type="domain" description="PTS EIIB type-2" evidence="7">
    <location>
        <begin position="366"/>
        <end position="453"/>
    </location>
</feature>
<evidence type="ECO:0000256" key="5">
    <source>
        <dbReference type="ARBA" id="ARBA00023163"/>
    </source>
</evidence>
<dbReference type="InterPro" id="IPR002178">
    <property type="entry name" value="PTS_EIIA_type-2_dom"/>
</dbReference>
<evidence type="ECO:0000256" key="2">
    <source>
        <dbReference type="ARBA" id="ARBA00022737"/>
    </source>
</evidence>
<gene>
    <name evidence="9" type="ORF">SAMN04489757_11928</name>
</gene>
<keyword evidence="10" id="KW-1185">Reference proteome</keyword>
<dbReference type="Pfam" id="PF00359">
    <property type="entry name" value="PTS_EIIA_2"/>
    <property type="match status" value="1"/>
</dbReference>
<evidence type="ECO:0000259" key="6">
    <source>
        <dbReference type="PROSITE" id="PS51094"/>
    </source>
</evidence>
<dbReference type="PANTHER" id="PTHR30185:SF9">
    <property type="entry name" value="MANNITOL-SPECIFIC PHOSPHOTRANSFERASE ENZYME IIA COMPONENT"/>
    <property type="match status" value="1"/>
</dbReference>
<evidence type="ECO:0000256" key="4">
    <source>
        <dbReference type="ARBA" id="ARBA00023159"/>
    </source>
</evidence>
<dbReference type="SUPFAM" id="SSF52794">
    <property type="entry name" value="PTS system IIB component-like"/>
    <property type="match status" value="1"/>
</dbReference>
<dbReference type="SUPFAM" id="SSF55804">
    <property type="entry name" value="Phoshotransferase/anion transport protein"/>
    <property type="match status" value="1"/>
</dbReference>
<organism evidence="9 10">
    <name type="scientific">Anaerocolumna aminovalerica</name>
    <dbReference type="NCBI Taxonomy" id="1527"/>
    <lineage>
        <taxon>Bacteria</taxon>
        <taxon>Bacillati</taxon>
        <taxon>Bacillota</taxon>
        <taxon>Clostridia</taxon>
        <taxon>Lachnospirales</taxon>
        <taxon>Lachnospiraceae</taxon>
        <taxon>Anaerocolumna</taxon>
    </lineage>
</organism>
<dbReference type="Gene3D" id="1.10.10.10">
    <property type="entry name" value="Winged helix-like DNA-binding domain superfamily/Winged helix DNA-binding domain"/>
    <property type="match status" value="1"/>
</dbReference>
<dbReference type="InterPro" id="IPR011608">
    <property type="entry name" value="PRD"/>
</dbReference>
<dbReference type="PROSITE" id="PS51372">
    <property type="entry name" value="PRD_2"/>
    <property type="match status" value="1"/>
</dbReference>